<dbReference type="RefSeq" id="XP_040629522.1">
    <property type="nucleotide sequence ID" value="XM_040771095.1"/>
</dbReference>
<sequence length="122" mass="13610">MLKTELPNLGMKEALAGAFGEGVRTYWVELREAGTDWRRDVTNEEQDVEFREAGADWRKRDLELREAGGTAPIGAGFGPPRCETSRSNAKPSRAKCWIRHSEHAHYCAGADFRASAAVVYLK</sequence>
<protein>
    <submittedName>
        <fullName evidence="2">Uncharacterized protein</fullName>
    </submittedName>
</protein>
<evidence type="ECO:0000313" key="3">
    <source>
        <dbReference type="Proteomes" id="UP000030653"/>
    </source>
</evidence>
<reference evidence="2 3" key="1">
    <citation type="journal article" date="2012" name="Science">
        <title>The Paleozoic origin of enzymatic lignin decomposition reconstructed from 31 fungal genomes.</title>
        <authorList>
            <person name="Floudas D."/>
            <person name="Binder M."/>
            <person name="Riley R."/>
            <person name="Barry K."/>
            <person name="Blanchette R.A."/>
            <person name="Henrissat B."/>
            <person name="Martinez A.T."/>
            <person name="Otillar R."/>
            <person name="Spatafora J.W."/>
            <person name="Yadav J.S."/>
            <person name="Aerts A."/>
            <person name="Benoit I."/>
            <person name="Boyd A."/>
            <person name="Carlson A."/>
            <person name="Copeland A."/>
            <person name="Coutinho P.M."/>
            <person name="de Vries R.P."/>
            <person name="Ferreira P."/>
            <person name="Findley K."/>
            <person name="Foster B."/>
            <person name="Gaskell J."/>
            <person name="Glotzer D."/>
            <person name="Gorecki P."/>
            <person name="Heitman J."/>
            <person name="Hesse C."/>
            <person name="Hori C."/>
            <person name="Igarashi K."/>
            <person name="Jurgens J.A."/>
            <person name="Kallen N."/>
            <person name="Kersten P."/>
            <person name="Kohler A."/>
            <person name="Kuees U."/>
            <person name="Kumar T.K.A."/>
            <person name="Kuo A."/>
            <person name="LaButti K."/>
            <person name="Larrondo L.F."/>
            <person name="Lindquist E."/>
            <person name="Ling A."/>
            <person name="Lombard V."/>
            <person name="Lucas S."/>
            <person name="Lundell T."/>
            <person name="Martin R."/>
            <person name="McLaughlin D.J."/>
            <person name="Morgenstern I."/>
            <person name="Morin E."/>
            <person name="Murat C."/>
            <person name="Nagy L.G."/>
            <person name="Nolan M."/>
            <person name="Ohm R.A."/>
            <person name="Patyshakuliyeva A."/>
            <person name="Rokas A."/>
            <person name="Ruiz-Duenas F.J."/>
            <person name="Sabat G."/>
            <person name="Salamov A."/>
            <person name="Samejima M."/>
            <person name="Schmutz J."/>
            <person name="Slot J.C."/>
            <person name="St John F."/>
            <person name="Stenlid J."/>
            <person name="Sun H."/>
            <person name="Sun S."/>
            <person name="Syed K."/>
            <person name="Tsang A."/>
            <person name="Wiebenga A."/>
            <person name="Young D."/>
            <person name="Pisabarro A."/>
            <person name="Eastwood D.C."/>
            <person name="Martin F."/>
            <person name="Cullen D."/>
            <person name="Grigoriev I.V."/>
            <person name="Hibbett D.S."/>
        </authorList>
    </citation>
    <scope>NUCLEOTIDE SEQUENCE [LARGE SCALE GENOMIC DNA]</scope>
    <source>
        <strain evidence="2 3">DJM-731 SS1</strain>
    </source>
</reference>
<feature type="region of interest" description="Disordered" evidence="1">
    <location>
        <begin position="69"/>
        <end position="88"/>
    </location>
</feature>
<organism evidence="2 3">
    <name type="scientific">Dacryopinax primogenitus (strain DJM 731)</name>
    <name type="common">Brown rot fungus</name>
    <dbReference type="NCBI Taxonomy" id="1858805"/>
    <lineage>
        <taxon>Eukaryota</taxon>
        <taxon>Fungi</taxon>
        <taxon>Dikarya</taxon>
        <taxon>Basidiomycota</taxon>
        <taxon>Agaricomycotina</taxon>
        <taxon>Dacrymycetes</taxon>
        <taxon>Dacrymycetales</taxon>
        <taxon>Dacrymycetaceae</taxon>
        <taxon>Dacryopinax</taxon>
    </lineage>
</organism>
<keyword evidence="3" id="KW-1185">Reference proteome</keyword>
<evidence type="ECO:0000313" key="2">
    <source>
        <dbReference type="EMBL" id="EJU02628.1"/>
    </source>
</evidence>
<dbReference type="Proteomes" id="UP000030653">
    <property type="component" value="Unassembled WGS sequence"/>
</dbReference>
<proteinExistence type="predicted"/>
<accession>M5GDR1</accession>
<dbReference type="GeneID" id="63686157"/>
<evidence type="ECO:0000256" key="1">
    <source>
        <dbReference type="SAM" id="MobiDB-lite"/>
    </source>
</evidence>
<dbReference type="EMBL" id="JH795861">
    <property type="protein sequence ID" value="EJU02628.1"/>
    <property type="molecule type" value="Genomic_DNA"/>
</dbReference>
<name>M5GDR1_DACPD</name>
<gene>
    <name evidence="2" type="ORF">DACRYDRAFT_15295</name>
</gene>
<dbReference type="AlphaFoldDB" id="M5GDR1"/>
<dbReference type="HOGENOM" id="CLU_2026650_0_0_1"/>